<feature type="coiled-coil region" evidence="1">
    <location>
        <begin position="67"/>
        <end position="94"/>
    </location>
</feature>
<feature type="region of interest" description="Disordered" evidence="2">
    <location>
        <begin position="99"/>
        <end position="122"/>
    </location>
</feature>
<feature type="compositionally biased region" description="Polar residues" evidence="2">
    <location>
        <begin position="242"/>
        <end position="257"/>
    </location>
</feature>
<evidence type="ECO:0000313" key="4">
    <source>
        <dbReference type="Proteomes" id="UP001527925"/>
    </source>
</evidence>
<feature type="compositionally biased region" description="Low complexity" evidence="2">
    <location>
        <begin position="340"/>
        <end position="356"/>
    </location>
</feature>
<feature type="region of interest" description="Disordered" evidence="2">
    <location>
        <begin position="136"/>
        <end position="399"/>
    </location>
</feature>
<dbReference type="PANTHER" id="PTHR46586:SF3">
    <property type="entry name" value="ANKYRIN REPEAT-CONTAINING PROTEIN"/>
    <property type="match status" value="1"/>
</dbReference>
<evidence type="ECO:0000256" key="2">
    <source>
        <dbReference type="SAM" id="MobiDB-lite"/>
    </source>
</evidence>
<proteinExistence type="predicted"/>
<evidence type="ECO:0008006" key="5">
    <source>
        <dbReference type="Google" id="ProtNLM"/>
    </source>
</evidence>
<dbReference type="InterPro" id="IPR036770">
    <property type="entry name" value="Ankyrin_rpt-contain_sf"/>
</dbReference>
<dbReference type="SUPFAM" id="SSF48403">
    <property type="entry name" value="Ankyrin repeat"/>
    <property type="match status" value="1"/>
</dbReference>
<accession>A0ABR4NC57</accession>
<name>A0ABR4NC57_9FUNG</name>
<evidence type="ECO:0000313" key="3">
    <source>
        <dbReference type="EMBL" id="KAL2917125.1"/>
    </source>
</evidence>
<keyword evidence="4" id="KW-1185">Reference proteome</keyword>
<feature type="compositionally biased region" description="Low complexity" evidence="2">
    <location>
        <begin position="283"/>
        <end position="307"/>
    </location>
</feature>
<feature type="compositionally biased region" description="Low complexity" evidence="2">
    <location>
        <begin position="136"/>
        <end position="152"/>
    </location>
</feature>
<reference evidence="3 4" key="1">
    <citation type="submission" date="2023-09" db="EMBL/GenBank/DDBJ databases">
        <title>Pangenome analysis of Batrachochytrium dendrobatidis and related Chytrids.</title>
        <authorList>
            <person name="Yacoub M.N."/>
            <person name="Stajich J.E."/>
            <person name="James T.Y."/>
        </authorList>
    </citation>
    <scope>NUCLEOTIDE SEQUENCE [LARGE SCALE GENOMIC DNA]</scope>
    <source>
        <strain evidence="3 4">JEL0888</strain>
    </source>
</reference>
<dbReference type="EMBL" id="JADGIZ020000012">
    <property type="protein sequence ID" value="KAL2917125.1"/>
    <property type="molecule type" value="Genomic_DNA"/>
</dbReference>
<organism evidence="3 4">
    <name type="scientific">Polyrhizophydium stewartii</name>
    <dbReference type="NCBI Taxonomy" id="2732419"/>
    <lineage>
        <taxon>Eukaryota</taxon>
        <taxon>Fungi</taxon>
        <taxon>Fungi incertae sedis</taxon>
        <taxon>Chytridiomycota</taxon>
        <taxon>Chytridiomycota incertae sedis</taxon>
        <taxon>Chytridiomycetes</taxon>
        <taxon>Rhizophydiales</taxon>
        <taxon>Rhizophydiales incertae sedis</taxon>
        <taxon>Polyrhizophydium</taxon>
    </lineage>
</organism>
<feature type="compositionally biased region" description="Pro residues" evidence="2">
    <location>
        <begin position="153"/>
        <end position="167"/>
    </location>
</feature>
<comment type="caution">
    <text evidence="3">The sequence shown here is derived from an EMBL/GenBank/DDBJ whole genome shotgun (WGS) entry which is preliminary data.</text>
</comment>
<dbReference type="Gene3D" id="1.25.40.20">
    <property type="entry name" value="Ankyrin repeat-containing domain"/>
    <property type="match status" value="1"/>
</dbReference>
<evidence type="ECO:0000256" key="1">
    <source>
        <dbReference type="SAM" id="Coils"/>
    </source>
</evidence>
<dbReference type="InterPro" id="IPR052050">
    <property type="entry name" value="SecEffector_AnkRepeat"/>
</dbReference>
<sequence>MTTPAAPAAPISTADALAALQLPESALPLVQAVAALAQTMHAQVGSRIAGLQADTAAKLDDLGAGFDRRLSELKHAHERRIADLEAQLASVRAAAAKPAVPAAGPPAPGTSSQAAADAVSEPTQAVPLPGLSVHAAAAAEAAAEPTQQAPHAMPAPTPHSSSPPSPAPAEAQASQLSDQDKPASADVEPEQPAVGAAPSAQRDGHSSSTLAAQATEAPAGNDAASGDSPSSQIPSWPVGGTFTFSSGDNQSVFQQGDQPLRAVKAVRRPSAKQGTAHDTRGQSSSPASSAASDDWVAVAAQPEAPAAISVPASDKPAPATEQPASETARKPADPPSQPRASAEPHATASAAAQPEACDAISAPASDKPATPAEQPASEPAPVTEGHSDSATTEAKCDTSHDSSLVSQVFGGQIETAAMTWEQRIEFWTQLLRTQPDRDLSKVPFVDQLPPMSSRVFRPIRNRTTFKRLEELKTIELKDTLQQVAIRNNWLDLVDFDDLQSVMRNAGVVKKIKQLDDYFSLAPSLDEVKSPNNVMTNIAKAGNFDLAKMYYNRYKPTTPAELKTRVLTGVAHQAASRGYVDMTLWVLSQPRKLASSDAQGSQLILLQEEDFAKQALYSALQNGHLKLAKIVSDKYFDGTIPDWMMCGGVNGLINAAGRNGHVDVVEWLYSKSIKCNLEGFFGAARNKRRSVVEWLAANDPNFAHFAPRS</sequence>
<gene>
    <name evidence="3" type="ORF">HK105_203189</name>
</gene>
<protein>
    <recommendedName>
        <fullName evidence="5">Ankyrin repeat protein</fullName>
    </recommendedName>
</protein>
<keyword evidence="1" id="KW-0175">Coiled coil</keyword>
<dbReference type="PANTHER" id="PTHR46586">
    <property type="entry name" value="ANKYRIN REPEAT-CONTAINING PROTEIN"/>
    <property type="match status" value="1"/>
</dbReference>
<dbReference type="Proteomes" id="UP001527925">
    <property type="component" value="Unassembled WGS sequence"/>
</dbReference>